<dbReference type="Proteomes" id="UP001454036">
    <property type="component" value="Unassembled WGS sequence"/>
</dbReference>
<feature type="region of interest" description="Disordered" evidence="1">
    <location>
        <begin position="189"/>
        <end position="234"/>
    </location>
</feature>
<gene>
    <name evidence="2" type="ORF">LIER_32900</name>
</gene>
<proteinExistence type="predicted"/>
<evidence type="ECO:0000313" key="3">
    <source>
        <dbReference type="Proteomes" id="UP001454036"/>
    </source>
</evidence>
<accession>A0AAV3RZ74</accession>
<comment type="caution">
    <text evidence="2">The sequence shown here is derived from an EMBL/GenBank/DDBJ whole genome shotgun (WGS) entry which is preliminary data.</text>
</comment>
<name>A0AAV3RZ74_LITER</name>
<evidence type="ECO:0000256" key="1">
    <source>
        <dbReference type="SAM" id="MobiDB-lite"/>
    </source>
</evidence>
<reference evidence="2 3" key="1">
    <citation type="submission" date="2024-01" db="EMBL/GenBank/DDBJ databases">
        <title>The complete chloroplast genome sequence of Lithospermum erythrorhizon: insights into the phylogenetic relationship among Boraginaceae species and the maternal lineages of purple gromwells.</title>
        <authorList>
            <person name="Okada T."/>
            <person name="Watanabe K."/>
        </authorList>
    </citation>
    <scope>NUCLEOTIDE SEQUENCE [LARGE SCALE GENOMIC DNA]</scope>
</reference>
<dbReference type="AlphaFoldDB" id="A0AAV3RZ74"/>
<evidence type="ECO:0000313" key="2">
    <source>
        <dbReference type="EMBL" id="GAA0185612.1"/>
    </source>
</evidence>
<organism evidence="2 3">
    <name type="scientific">Lithospermum erythrorhizon</name>
    <name type="common">Purple gromwell</name>
    <name type="synonym">Lithospermum officinale var. erythrorhizon</name>
    <dbReference type="NCBI Taxonomy" id="34254"/>
    <lineage>
        <taxon>Eukaryota</taxon>
        <taxon>Viridiplantae</taxon>
        <taxon>Streptophyta</taxon>
        <taxon>Embryophyta</taxon>
        <taxon>Tracheophyta</taxon>
        <taxon>Spermatophyta</taxon>
        <taxon>Magnoliopsida</taxon>
        <taxon>eudicotyledons</taxon>
        <taxon>Gunneridae</taxon>
        <taxon>Pentapetalae</taxon>
        <taxon>asterids</taxon>
        <taxon>lamiids</taxon>
        <taxon>Boraginales</taxon>
        <taxon>Boraginaceae</taxon>
        <taxon>Boraginoideae</taxon>
        <taxon>Lithospermeae</taxon>
        <taxon>Lithospermum</taxon>
    </lineage>
</organism>
<sequence length="334" mass="36457">MWISIVGFYSACLLAGVAPTAEFFLTSFSQRTKKDEFLYFVVKTEMKGFYEAFLSKVEPKTWRPFFFFASDEVLPLGVPSGFTSHPKSKSAPLRTAKHKADAIAFSTYWADRRPMPLHFYSDHRVLRAVDLFLISDACLGALEALRVTFNVPDHAPSPPPEIPAASSDQLPLSLFQSVALEVSLLLPEPHGVGPNTSQGSMGDLSTSTHPPLGQDQNPLPPADHAPSVTRTGASGHSATIFLESEDHGEVGSSTPQAPPSTSPRALEPLTTRLSPSVSGGSRTPKKRMGSPVANPSHHNPLRRGRRLLFHSPPPCLPRFPWYRRDLLPAQIMGS</sequence>
<keyword evidence="3" id="KW-1185">Reference proteome</keyword>
<feature type="region of interest" description="Disordered" evidence="1">
    <location>
        <begin position="246"/>
        <end position="304"/>
    </location>
</feature>
<feature type="compositionally biased region" description="Polar residues" evidence="1">
    <location>
        <begin position="271"/>
        <end position="281"/>
    </location>
</feature>
<dbReference type="EMBL" id="BAABME010012881">
    <property type="protein sequence ID" value="GAA0185612.1"/>
    <property type="molecule type" value="Genomic_DNA"/>
</dbReference>
<feature type="compositionally biased region" description="Polar residues" evidence="1">
    <location>
        <begin position="194"/>
        <end position="217"/>
    </location>
</feature>
<protein>
    <submittedName>
        <fullName evidence="2">Uncharacterized protein</fullName>
    </submittedName>
</protein>